<protein>
    <submittedName>
        <fullName evidence="2">Methyltransferase</fullName>
    </submittedName>
</protein>
<accession>A0A0D0JMN0</accession>
<feature type="domain" description="Methyltransferase type 12" evidence="1">
    <location>
        <begin position="49"/>
        <end position="140"/>
    </location>
</feature>
<dbReference type="CDD" id="cd02440">
    <property type="entry name" value="AdoMet_MTases"/>
    <property type="match status" value="1"/>
</dbReference>
<organism evidence="2 3">
    <name type="scientific">Pseudomonas fulva</name>
    <dbReference type="NCBI Taxonomy" id="47880"/>
    <lineage>
        <taxon>Bacteria</taxon>
        <taxon>Pseudomonadati</taxon>
        <taxon>Pseudomonadota</taxon>
        <taxon>Gammaproteobacteria</taxon>
        <taxon>Pseudomonadales</taxon>
        <taxon>Pseudomonadaceae</taxon>
        <taxon>Pseudomonas</taxon>
    </lineage>
</organism>
<gene>
    <name evidence="2" type="ORF">RU08_20510</name>
</gene>
<evidence type="ECO:0000313" key="3">
    <source>
        <dbReference type="Proteomes" id="UP000032068"/>
    </source>
</evidence>
<comment type="caution">
    <text evidence="2">The sequence shown here is derived from an EMBL/GenBank/DDBJ whole genome shotgun (WGS) entry which is preliminary data.</text>
</comment>
<dbReference type="AlphaFoldDB" id="A0A0D0JMN0"/>
<dbReference type="OrthoDB" id="116799at2"/>
<dbReference type="SUPFAM" id="SSF53335">
    <property type="entry name" value="S-adenosyl-L-methionine-dependent methyltransferases"/>
    <property type="match status" value="1"/>
</dbReference>
<dbReference type="Gene3D" id="3.40.50.150">
    <property type="entry name" value="Vaccinia Virus protein VP39"/>
    <property type="match status" value="1"/>
</dbReference>
<dbReference type="InterPro" id="IPR029063">
    <property type="entry name" value="SAM-dependent_MTases_sf"/>
</dbReference>
<dbReference type="GO" id="GO:0032259">
    <property type="term" value="P:methylation"/>
    <property type="evidence" value="ECO:0007669"/>
    <property type="project" value="UniProtKB-KW"/>
</dbReference>
<evidence type="ECO:0000313" key="2">
    <source>
        <dbReference type="EMBL" id="KIP96643.1"/>
    </source>
</evidence>
<evidence type="ECO:0000259" key="1">
    <source>
        <dbReference type="Pfam" id="PF08242"/>
    </source>
</evidence>
<keyword evidence="2" id="KW-0489">Methyltransferase</keyword>
<proteinExistence type="predicted"/>
<dbReference type="Proteomes" id="UP000032068">
    <property type="component" value="Unassembled WGS sequence"/>
</dbReference>
<dbReference type="EMBL" id="JXQW01000062">
    <property type="protein sequence ID" value="KIP96643.1"/>
    <property type="molecule type" value="Genomic_DNA"/>
</dbReference>
<name>A0A0D0JMN0_9PSED</name>
<dbReference type="GO" id="GO:0008168">
    <property type="term" value="F:methyltransferase activity"/>
    <property type="evidence" value="ECO:0007669"/>
    <property type="project" value="UniProtKB-KW"/>
</dbReference>
<reference evidence="2 3" key="1">
    <citation type="submission" date="2014-12" db="EMBL/GenBank/DDBJ databases">
        <title>16Stimator: statistical estimation of ribosomal gene copy numbers from draft genome assemblies.</title>
        <authorList>
            <person name="Perisin M.A."/>
            <person name="Vetter M."/>
            <person name="Gilbert J.A."/>
            <person name="Bergelson J."/>
        </authorList>
    </citation>
    <scope>NUCLEOTIDE SEQUENCE [LARGE SCALE GENOMIC DNA]</scope>
    <source>
        <strain evidence="2 3">MEJ086</strain>
    </source>
</reference>
<dbReference type="RefSeq" id="WP_042555695.1">
    <property type="nucleotide sequence ID" value="NZ_JXQW01000062.1"/>
</dbReference>
<dbReference type="InterPro" id="IPR013217">
    <property type="entry name" value="Methyltransf_12"/>
</dbReference>
<sequence length="208" mass="23799">MSVADNYFDRLFKGSEDPWSFRERWYEQRKRNLTLAALPRNHYGSIFEPGCANGELSARLAERCTQLLCSDTSAIALELARNRLAHRSNVRLLQTRLPEQWPEGSFDLIVLSELCYYLDSEDLDRLIERARTSLNQGGNLLACHWRWPIDECPLTGDQVHQRIHQALGLPRLLRHEDADMLLEVWGTEPTSVAQREGLAPSTGDELPA</sequence>
<keyword evidence="2" id="KW-0808">Transferase</keyword>
<dbReference type="Pfam" id="PF08242">
    <property type="entry name" value="Methyltransf_12"/>
    <property type="match status" value="1"/>
</dbReference>